<gene>
    <name evidence="3" type="ORF">GQS40_08805</name>
</gene>
<dbReference type="InterPro" id="IPR003362">
    <property type="entry name" value="Bact_transf"/>
</dbReference>
<dbReference type="Proteomes" id="UP000478636">
    <property type="component" value="Unassembled WGS sequence"/>
</dbReference>
<dbReference type="AlphaFoldDB" id="A0A6L7ACI5"/>
<name>A0A6L7ACI5_LEULA</name>
<dbReference type="GO" id="GO:0016780">
    <property type="term" value="F:phosphotransferase activity, for other substituted phosphate groups"/>
    <property type="evidence" value="ECO:0007669"/>
    <property type="project" value="TreeGrafter"/>
</dbReference>
<dbReference type="PANTHER" id="PTHR30576:SF0">
    <property type="entry name" value="UNDECAPRENYL-PHOSPHATE N-ACETYLGALACTOSAMINYL 1-PHOSPHATE TRANSFERASE-RELATED"/>
    <property type="match status" value="1"/>
</dbReference>
<sequence length="93" mass="10674">MIVYILLKVDSPQSPAFFKQQRVGRNGKTFDIYKFRSMVPNAEDILKSNQALYDKYVANGYKLPTKDEHTLAITKDGPKILTSQDPEFDAKYL</sequence>
<dbReference type="PANTHER" id="PTHR30576">
    <property type="entry name" value="COLANIC BIOSYNTHESIS UDP-GLUCOSE LIPID CARRIER TRANSFERASE"/>
    <property type="match status" value="1"/>
</dbReference>
<evidence type="ECO:0000313" key="3">
    <source>
        <dbReference type="EMBL" id="MWN21472.1"/>
    </source>
</evidence>
<feature type="domain" description="Bacterial sugar transferase" evidence="2">
    <location>
        <begin position="2"/>
        <end position="52"/>
    </location>
</feature>
<protein>
    <recommendedName>
        <fullName evidence="2">Bacterial sugar transferase domain-containing protein</fullName>
    </recommendedName>
</protein>
<evidence type="ECO:0000256" key="1">
    <source>
        <dbReference type="ARBA" id="ARBA00006464"/>
    </source>
</evidence>
<organism evidence="3 4">
    <name type="scientific">Leuconostoc lactis</name>
    <dbReference type="NCBI Taxonomy" id="1246"/>
    <lineage>
        <taxon>Bacteria</taxon>
        <taxon>Bacillati</taxon>
        <taxon>Bacillota</taxon>
        <taxon>Bacilli</taxon>
        <taxon>Lactobacillales</taxon>
        <taxon>Lactobacillaceae</taxon>
        <taxon>Leuconostoc</taxon>
    </lineage>
</organism>
<comment type="similarity">
    <text evidence="1">Belongs to the bacterial sugar transferase family.</text>
</comment>
<accession>A0A6L7ACI5</accession>
<evidence type="ECO:0000313" key="4">
    <source>
        <dbReference type="Proteomes" id="UP000478636"/>
    </source>
</evidence>
<reference evidence="3 4" key="1">
    <citation type="submission" date="2019-12" db="EMBL/GenBank/DDBJ databases">
        <title>Complete genome sequence of Leuconostoc lactis strain AVN1 provides insights into metabolic potential.</title>
        <authorList>
            <person name="Besrour N."/>
            <person name="Najjari A."/>
            <person name="Fhoula I."/>
            <person name="Jaballah S."/>
            <person name="Klibi N."/>
            <person name="Ouzari H.I."/>
        </authorList>
    </citation>
    <scope>NUCLEOTIDE SEQUENCE [LARGE SCALE GENOMIC DNA]</scope>
    <source>
        <strain evidence="3 4">AVN1</strain>
    </source>
</reference>
<dbReference type="EMBL" id="WSZI01000014">
    <property type="protein sequence ID" value="MWN21472.1"/>
    <property type="molecule type" value="Genomic_DNA"/>
</dbReference>
<proteinExistence type="inferred from homology"/>
<dbReference type="Pfam" id="PF02397">
    <property type="entry name" value="Bac_transf"/>
    <property type="match status" value="1"/>
</dbReference>
<evidence type="ECO:0000259" key="2">
    <source>
        <dbReference type="Pfam" id="PF02397"/>
    </source>
</evidence>
<comment type="caution">
    <text evidence="3">The sequence shown here is derived from an EMBL/GenBank/DDBJ whole genome shotgun (WGS) entry which is preliminary data.</text>
</comment>